<accession>A0A2V4L006</accession>
<dbReference type="EMBL" id="QJRX01000014">
    <property type="protein sequence ID" value="PYC19523.1"/>
    <property type="molecule type" value="Genomic_DNA"/>
</dbReference>
<proteinExistence type="predicted"/>
<evidence type="ECO:0000313" key="2">
    <source>
        <dbReference type="EMBL" id="PYC19523.1"/>
    </source>
</evidence>
<dbReference type="CDD" id="cd00093">
    <property type="entry name" value="HTH_XRE"/>
    <property type="match status" value="1"/>
</dbReference>
<dbReference type="SUPFAM" id="SSF51306">
    <property type="entry name" value="LexA/Signal peptidase"/>
    <property type="match status" value="1"/>
</dbReference>
<comment type="caution">
    <text evidence="2">The sequence shown here is derived from an EMBL/GenBank/DDBJ whole genome shotgun (WGS) entry which is preliminary data.</text>
</comment>
<dbReference type="GO" id="GO:0003677">
    <property type="term" value="F:DNA binding"/>
    <property type="evidence" value="ECO:0007669"/>
    <property type="project" value="InterPro"/>
</dbReference>
<dbReference type="InterPro" id="IPR010982">
    <property type="entry name" value="Lambda_DNA-bd_dom_sf"/>
</dbReference>
<feature type="domain" description="HTH cro/C1-type" evidence="1">
    <location>
        <begin position="11"/>
        <end position="67"/>
    </location>
</feature>
<gene>
    <name evidence="2" type="ORF">DMO17_19285</name>
</gene>
<dbReference type="InterPro" id="IPR015927">
    <property type="entry name" value="Peptidase_S24_S26A/B/C"/>
</dbReference>
<dbReference type="PROSITE" id="PS50943">
    <property type="entry name" value="HTH_CROC1"/>
    <property type="match status" value="1"/>
</dbReference>
<evidence type="ECO:0000259" key="1">
    <source>
        <dbReference type="PROSITE" id="PS50943"/>
    </source>
</evidence>
<dbReference type="InterPro" id="IPR001387">
    <property type="entry name" value="Cro/C1-type_HTH"/>
</dbReference>
<dbReference type="Proteomes" id="UP000248146">
    <property type="component" value="Unassembled WGS sequence"/>
</dbReference>
<dbReference type="Gene3D" id="1.10.260.40">
    <property type="entry name" value="lambda repressor-like DNA-binding domains"/>
    <property type="match status" value="1"/>
</dbReference>
<dbReference type="AlphaFoldDB" id="A0A2V4L006"/>
<dbReference type="Gene3D" id="2.10.109.10">
    <property type="entry name" value="Umud Fragment, subunit A"/>
    <property type="match status" value="1"/>
</dbReference>
<dbReference type="SUPFAM" id="SSF47413">
    <property type="entry name" value="lambda repressor-like DNA-binding domains"/>
    <property type="match status" value="1"/>
</dbReference>
<organism evidence="2 3">
    <name type="scientific">Aquipseudomonas alcaligenes</name>
    <name type="common">Pseudomonas alcaligenes</name>
    <dbReference type="NCBI Taxonomy" id="43263"/>
    <lineage>
        <taxon>Bacteria</taxon>
        <taxon>Pseudomonadati</taxon>
        <taxon>Pseudomonadota</taxon>
        <taxon>Gammaproteobacteria</taxon>
        <taxon>Pseudomonadales</taxon>
        <taxon>Pseudomonadaceae</taxon>
        <taxon>Aquipseudomonas</taxon>
    </lineage>
</organism>
<dbReference type="Pfam" id="PF00717">
    <property type="entry name" value="Peptidase_S24"/>
    <property type="match status" value="1"/>
</dbReference>
<name>A0A2V4L006_AQUAC</name>
<reference evidence="2 3" key="1">
    <citation type="submission" date="2018-06" db="EMBL/GenBank/DDBJ databases">
        <title>Pseudomonas diversity within urban Lake Michigan freshwaters.</title>
        <authorList>
            <person name="Batrich M."/>
            <person name="Hatzopoulos T."/>
            <person name="Putonti C."/>
        </authorList>
    </citation>
    <scope>NUCLEOTIDE SEQUENCE [LARGE SCALE GENOMIC DNA]</scope>
    <source>
        <strain evidence="2 3">MB-090714</strain>
    </source>
</reference>
<sequence length="221" mass="23994">MSRDYRIGAAIRKRRQALGWGLQRLIETSGGDMSTGYLSTLETTDVAPSVYVADSLAKALGTTVDTLLREAKDPDATSAPGEHAQRVPVIPWELAAEWARNPDAKRLPGGTCWVIPNETPPGRVFGLVVRDELMQAPTGVSFPRGYTIFVDPMRKAVPGDFIIGHLGDPTAPVFKKLTKDGALFYLRALNPQFPMQQVGDTFEVVAVVVGVRATFDKGDVL</sequence>
<protein>
    <recommendedName>
        <fullName evidence="1">HTH cro/C1-type domain-containing protein</fullName>
    </recommendedName>
</protein>
<evidence type="ECO:0000313" key="3">
    <source>
        <dbReference type="Proteomes" id="UP000248146"/>
    </source>
</evidence>
<dbReference type="InterPro" id="IPR036286">
    <property type="entry name" value="LexA/Signal_pep-like_sf"/>
</dbReference>